<name>A0ABR3CIE9_9PEZI</name>
<sequence>MYSKSTAMNIPSIAGNLNTTIAPPPTASGPSLSHPMDLAKDFPLSPPYEPDMCLDCARACLAALKKDYESIRLKLLESSSQNLYRNKDVKRRRLPRIPSKEEFMQRRKLRDGCRMLLKLLAKEIRTATCRVVNADLAAESREESRKWVEQELRNAFDVEVTGVEEGATWRAELVKLFARAAGAKAPAEYDHPSAASSFGPAREREVGCPMGPNSRVQRQTYLDVAPYAEGPKDGAEPAVKRPRKVSFTPDVFDELDPDPNSEQPKIRDRIAYFNRMHPAYRPGAHAGKEYCDTSGWLQDPYDYGADTQAEDPKYRPVRTLGWFAEPSTYTTPMVILTNELGESRTLVRATLPEESIPFVAVVDPDVHNLRLGTSTLIQKQLTAF</sequence>
<accession>A0ABR3CIE9</accession>
<organism evidence="1 2">
    <name type="scientific">Diplodia seriata</name>
    <dbReference type="NCBI Taxonomy" id="420778"/>
    <lineage>
        <taxon>Eukaryota</taxon>
        <taxon>Fungi</taxon>
        <taxon>Dikarya</taxon>
        <taxon>Ascomycota</taxon>
        <taxon>Pezizomycotina</taxon>
        <taxon>Dothideomycetes</taxon>
        <taxon>Dothideomycetes incertae sedis</taxon>
        <taxon>Botryosphaeriales</taxon>
        <taxon>Botryosphaeriaceae</taxon>
        <taxon>Diplodia</taxon>
    </lineage>
</organism>
<dbReference type="GeneID" id="92008159"/>
<dbReference type="RefSeq" id="XP_066633417.1">
    <property type="nucleotide sequence ID" value="XM_066775536.1"/>
</dbReference>
<proteinExistence type="predicted"/>
<keyword evidence="2" id="KW-1185">Reference proteome</keyword>
<reference evidence="1 2" key="1">
    <citation type="submission" date="2024-02" db="EMBL/GenBank/DDBJ databases">
        <title>De novo assembly and annotation of 12 fungi associated with fruit tree decline syndrome in Ontario, Canada.</title>
        <authorList>
            <person name="Sulman M."/>
            <person name="Ellouze W."/>
            <person name="Ilyukhin E."/>
        </authorList>
    </citation>
    <scope>NUCLEOTIDE SEQUENCE [LARGE SCALE GENOMIC DNA]</scope>
    <source>
        <strain evidence="1 2">FDS-637</strain>
    </source>
</reference>
<dbReference type="Proteomes" id="UP001430584">
    <property type="component" value="Unassembled WGS sequence"/>
</dbReference>
<protein>
    <submittedName>
        <fullName evidence="1">Uncharacterized protein</fullName>
    </submittedName>
</protein>
<evidence type="ECO:0000313" key="2">
    <source>
        <dbReference type="Proteomes" id="UP001430584"/>
    </source>
</evidence>
<gene>
    <name evidence="1" type="ORF">SLS55_004074</name>
</gene>
<comment type="caution">
    <text evidence="1">The sequence shown here is derived from an EMBL/GenBank/DDBJ whole genome shotgun (WGS) entry which is preliminary data.</text>
</comment>
<evidence type="ECO:0000313" key="1">
    <source>
        <dbReference type="EMBL" id="KAL0260388.1"/>
    </source>
</evidence>
<dbReference type="EMBL" id="JAJVCZ030000004">
    <property type="protein sequence ID" value="KAL0260388.1"/>
    <property type="molecule type" value="Genomic_DNA"/>
</dbReference>